<sequence length="89" mass="10341">MSYEKYKAMKNDLSKSFTVPYFYNLFSSLPTFFSSLSYGLLHSLPGENGEQSPMKSFRPLLKRRNGMAGKRHQQQRPHKLGKTKDYMGK</sequence>
<accession>A0AAV4WFD8</accession>
<reference evidence="2 3" key="1">
    <citation type="submission" date="2021-06" db="EMBL/GenBank/DDBJ databases">
        <title>Caerostris extrusa draft genome.</title>
        <authorList>
            <person name="Kono N."/>
            <person name="Arakawa K."/>
        </authorList>
    </citation>
    <scope>NUCLEOTIDE SEQUENCE [LARGE SCALE GENOMIC DNA]</scope>
</reference>
<name>A0AAV4WFD8_CAEEX</name>
<comment type="caution">
    <text evidence="2">The sequence shown here is derived from an EMBL/GenBank/DDBJ whole genome shotgun (WGS) entry which is preliminary data.</text>
</comment>
<protein>
    <submittedName>
        <fullName evidence="2">Uncharacterized protein</fullName>
    </submittedName>
</protein>
<proteinExistence type="predicted"/>
<dbReference type="EMBL" id="BPLR01016143">
    <property type="protein sequence ID" value="GIY81576.1"/>
    <property type="molecule type" value="Genomic_DNA"/>
</dbReference>
<evidence type="ECO:0000313" key="3">
    <source>
        <dbReference type="Proteomes" id="UP001054945"/>
    </source>
</evidence>
<dbReference type="AlphaFoldDB" id="A0AAV4WFD8"/>
<dbReference type="Proteomes" id="UP001054945">
    <property type="component" value="Unassembled WGS sequence"/>
</dbReference>
<evidence type="ECO:0000256" key="1">
    <source>
        <dbReference type="SAM" id="MobiDB-lite"/>
    </source>
</evidence>
<evidence type="ECO:0000313" key="2">
    <source>
        <dbReference type="EMBL" id="GIY81576.1"/>
    </source>
</evidence>
<keyword evidence="3" id="KW-1185">Reference proteome</keyword>
<gene>
    <name evidence="2" type="ORF">CEXT_776691</name>
</gene>
<feature type="region of interest" description="Disordered" evidence="1">
    <location>
        <begin position="44"/>
        <end position="89"/>
    </location>
</feature>
<feature type="compositionally biased region" description="Basic residues" evidence="1">
    <location>
        <begin position="60"/>
        <end position="81"/>
    </location>
</feature>
<organism evidence="2 3">
    <name type="scientific">Caerostris extrusa</name>
    <name type="common">Bark spider</name>
    <name type="synonym">Caerostris bankana</name>
    <dbReference type="NCBI Taxonomy" id="172846"/>
    <lineage>
        <taxon>Eukaryota</taxon>
        <taxon>Metazoa</taxon>
        <taxon>Ecdysozoa</taxon>
        <taxon>Arthropoda</taxon>
        <taxon>Chelicerata</taxon>
        <taxon>Arachnida</taxon>
        <taxon>Araneae</taxon>
        <taxon>Araneomorphae</taxon>
        <taxon>Entelegynae</taxon>
        <taxon>Araneoidea</taxon>
        <taxon>Araneidae</taxon>
        <taxon>Caerostris</taxon>
    </lineage>
</organism>